<feature type="compositionally biased region" description="Basic and acidic residues" evidence="1">
    <location>
        <begin position="58"/>
        <end position="80"/>
    </location>
</feature>
<feature type="non-terminal residue" evidence="3">
    <location>
        <position position="1"/>
    </location>
</feature>
<proteinExistence type="predicted"/>
<name>A0AAV7LE44_PLEWA</name>
<dbReference type="PANTHER" id="PTHR22633">
    <property type="entry name" value="NEURONAL TYROSINE-PHOSPHORYLATED PHOSPHOINOSITIDE-3-KINASE ADAPTER 2-RELATED"/>
    <property type="match status" value="1"/>
</dbReference>
<feature type="domain" description="Neuronal tyrosine-phosphorylated phosphoinositide-3-kinase adapter C-terminal" evidence="2">
    <location>
        <begin position="3"/>
        <end position="159"/>
    </location>
</feature>
<protein>
    <recommendedName>
        <fullName evidence="2">Neuronal tyrosine-phosphorylated phosphoinositide-3-kinase adapter C-terminal domain-containing protein</fullName>
    </recommendedName>
</protein>
<dbReference type="Proteomes" id="UP001066276">
    <property type="component" value="Chromosome 11"/>
</dbReference>
<feature type="compositionally biased region" description="Low complexity" evidence="1">
    <location>
        <begin position="1"/>
        <end position="11"/>
    </location>
</feature>
<dbReference type="GO" id="GO:0043491">
    <property type="term" value="P:phosphatidylinositol 3-kinase/protein kinase B signal transduction"/>
    <property type="evidence" value="ECO:0007669"/>
    <property type="project" value="InterPro"/>
</dbReference>
<feature type="region of interest" description="Disordered" evidence="1">
    <location>
        <begin position="1"/>
        <end position="29"/>
    </location>
</feature>
<feature type="compositionally biased region" description="Polar residues" evidence="1">
    <location>
        <begin position="148"/>
        <end position="159"/>
    </location>
</feature>
<feature type="compositionally biased region" description="Low complexity" evidence="1">
    <location>
        <begin position="100"/>
        <end position="115"/>
    </location>
</feature>
<evidence type="ECO:0000256" key="1">
    <source>
        <dbReference type="SAM" id="MobiDB-lite"/>
    </source>
</evidence>
<gene>
    <name evidence="3" type="ORF">NDU88_001894</name>
</gene>
<accession>A0AAV7LE44</accession>
<dbReference type="InterPro" id="IPR026722">
    <property type="entry name" value="NYAP1/NYAP2"/>
</dbReference>
<evidence type="ECO:0000313" key="4">
    <source>
        <dbReference type="Proteomes" id="UP001066276"/>
    </source>
</evidence>
<dbReference type="AlphaFoldDB" id="A0AAV7LE44"/>
<feature type="non-terminal residue" evidence="3">
    <location>
        <position position="159"/>
    </location>
</feature>
<keyword evidence="4" id="KW-1185">Reference proteome</keyword>
<dbReference type="EMBL" id="JANPWB010000015">
    <property type="protein sequence ID" value="KAJ1088739.1"/>
    <property type="molecule type" value="Genomic_DNA"/>
</dbReference>
<dbReference type="PANTHER" id="PTHR22633:SF1">
    <property type="entry name" value="NEURONAL TYROSINE-PHOSPHORYLATED PHOSPHOINOSITIDE-3-KINASE ADAPTER 2"/>
    <property type="match status" value="1"/>
</dbReference>
<comment type="caution">
    <text evidence="3">The sequence shown here is derived from an EMBL/GenBank/DDBJ whole genome shotgun (WGS) entry which is preliminary data.</text>
</comment>
<evidence type="ECO:0000259" key="2">
    <source>
        <dbReference type="Pfam" id="PF15452"/>
    </source>
</evidence>
<dbReference type="InterPro" id="IPR029353">
    <property type="entry name" value="NYAP_C"/>
</dbReference>
<sequence length="159" mass="17352">NDSGSSSSSSRQRTRRQGRHKSDILPHQDTLCMQSVKRKAHKAGEVREKLYGVMESADEVKIRSHSTEPLPKLESRERSHPGVSFSRDIIKSQEWDGTPGPSLVSSRLGRSSVSPTMLAGNNGSEMKVSCKLGRSASTSGVPPPSITPLRQTSELQQSQ</sequence>
<dbReference type="Pfam" id="PF15452">
    <property type="entry name" value="NYAP_C"/>
    <property type="match status" value="1"/>
</dbReference>
<dbReference type="GO" id="GO:0048812">
    <property type="term" value="P:neuron projection morphogenesis"/>
    <property type="evidence" value="ECO:0007669"/>
    <property type="project" value="InterPro"/>
</dbReference>
<reference evidence="3" key="1">
    <citation type="journal article" date="2022" name="bioRxiv">
        <title>Sequencing and chromosome-scale assembly of the giantPleurodeles waltlgenome.</title>
        <authorList>
            <person name="Brown T."/>
            <person name="Elewa A."/>
            <person name="Iarovenko S."/>
            <person name="Subramanian E."/>
            <person name="Araus A.J."/>
            <person name="Petzold A."/>
            <person name="Susuki M."/>
            <person name="Suzuki K.-i.T."/>
            <person name="Hayashi T."/>
            <person name="Toyoda A."/>
            <person name="Oliveira C."/>
            <person name="Osipova E."/>
            <person name="Leigh N.D."/>
            <person name="Simon A."/>
            <person name="Yun M.H."/>
        </authorList>
    </citation>
    <scope>NUCLEOTIDE SEQUENCE</scope>
    <source>
        <strain evidence="3">20211129_DDA</strain>
        <tissue evidence="3">Liver</tissue>
    </source>
</reference>
<organism evidence="3 4">
    <name type="scientific">Pleurodeles waltl</name>
    <name type="common">Iberian ribbed newt</name>
    <dbReference type="NCBI Taxonomy" id="8319"/>
    <lineage>
        <taxon>Eukaryota</taxon>
        <taxon>Metazoa</taxon>
        <taxon>Chordata</taxon>
        <taxon>Craniata</taxon>
        <taxon>Vertebrata</taxon>
        <taxon>Euteleostomi</taxon>
        <taxon>Amphibia</taxon>
        <taxon>Batrachia</taxon>
        <taxon>Caudata</taxon>
        <taxon>Salamandroidea</taxon>
        <taxon>Salamandridae</taxon>
        <taxon>Pleurodelinae</taxon>
        <taxon>Pleurodeles</taxon>
    </lineage>
</organism>
<feature type="region of interest" description="Disordered" evidence="1">
    <location>
        <begin position="54"/>
        <end position="159"/>
    </location>
</feature>
<evidence type="ECO:0000313" key="3">
    <source>
        <dbReference type="EMBL" id="KAJ1088739.1"/>
    </source>
</evidence>